<keyword evidence="8" id="KW-0539">Nucleus</keyword>
<dbReference type="InterPro" id="IPR001374">
    <property type="entry name" value="R3H_dom"/>
</dbReference>
<evidence type="ECO:0000256" key="2">
    <source>
        <dbReference type="ARBA" id="ARBA00004496"/>
    </source>
</evidence>
<evidence type="ECO:0000256" key="6">
    <source>
        <dbReference type="ARBA" id="ARBA00022664"/>
    </source>
</evidence>
<reference evidence="12 13" key="1">
    <citation type="submission" date="2023-08" db="EMBL/GenBank/DDBJ databases">
        <title>Black Yeasts Isolated from many extreme environments.</title>
        <authorList>
            <person name="Coleine C."/>
            <person name="Stajich J.E."/>
            <person name="Selbmann L."/>
        </authorList>
    </citation>
    <scope>NUCLEOTIDE SEQUENCE [LARGE SCALE GENOMIC DNA]</scope>
    <source>
        <strain evidence="12 13">CCFEE 5935</strain>
    </source>
</reference>
<dbReference type="GO" id="GO:0005634">
    <property type="term" value="C:nucleus"/>
    <property type="evidence" value="ECO:0007669"/>
    <property type="project" value="UniProtKB-SubCell"/>
</dbReference>
<organism evidence="12 13">
    <name type="scientific">Saxophila tyrrhenica</name>
    <dbReference type="NCBI Taxonomy" id="1690608"/>
    <lineage>
        <taxon>Eukaryota</taxon>
        <taxon>Fungi</taxon>
        <taxon>Dikarya</taxon>
        <taxon>Ascomycota</taxon>
        <taxon>Pezizomycotina</taxon>
        <taxon>Dothideomycetes</taxon>
        <taxon>Dothideomycetidae</taxon>
        <taxon>Mycosphaerellales</taxon>
        <taxon>Extremaceae</taxon>
        <taxon>Saxophila</taxon>
    </lineage>
</organism>
<feature type="domain" description="R3H" evidence="11">
    <location>
        <begin position="743"/>
        <end position="806"/>
    </location>
</feature>
<dbReference type="PANTHER" id="PTHR14195">
    <property type="entry name" value="G PATCH DOMAIN CONTAINING PROTEIN 2"/>
    <property type="match status" value="1"/>
</dbReference>
<dbReference type="EMBL" id="JAVRRT010000004">
    <property type="protein sequence ID" value="KAK5172715.1"/>
    <property type="molecule type" value="Genomic_DNA"/>
</dbReference>
<dbReference type="SUPFAM" id="SSF82708">
    <property type="entry name" value="R3H domain"/>
    <property type="match status" value="1"/>
</dbReference>
<dbReference type="Pfam" id="PF01585">
    <property type="entry name" value="G-patch"/>
    <property type="match status" value="1"/>
</dbReference>
<proteinExistence type="inferred from homology"/>
<evidence type="ECO:0000256" key="9">
    <source>
        <dbReference type="SAM" id="MobiDB-lite"/>
    </source>
</evidence>
<feature type="compositionally biased region" description="Polar residues" evidence="9">
    <location>
        <begin position="329"/>
        <end position="342"/>
    </location>
</feature>
<feature type="compositionally biased region" description="Acidic residues" evidence="9">
    <location>
        <begin position="543"/>
        <end position="560"/>
    </location>
</feature>
<dbReference type="Pfam" id="PF01424">
    <property type="entry name" value="R3H"/>
    <property type="match status" value="1"/>
</dbReference>
<gene>
    <name evidence="12" type="primary">SQS1</name>
    <name evidence="12" type="ORF">LTR77_002835</name>
</gene>
<dbReference type="GO" id="GO:0006397">
    <property type="term" value="P:mRNA processing"/>
    <property type="evidence" value="ECO:0007669"/>
    <property type="project" value="UniProtKB-KW"/>
</dbReference>
<comment type="subcellular location">
    <subcellularLocation>
        <location evidence="2">Cytoplasm</location>
    </subcellularLocation>
    <subcellularLocation>
        <location evidence="1">Nucleus</location>
    </subcellularLocation>
</comment>
<dbReference type="Proteomes" id="UP001337655">
    <property type="component" value="Unassembled WGS sequence"/>
</dbReference>
<keyword evidence="6" id="KW-0507">mRNA processing</keyword>
<dbReference type="GeneID" id="89924182"/>
<evidence type="ECO:0000256" key="5">
    <source>
        <dbReference type="ARBA" id="ARBA00022490"/>
    </source>
</evidence>
<dbReference type="RefSeq" id="XP_064661433.1">
    <property type="nucleotide sequence ID" value="XM_064800094.1"/>
</dbReference>
<feature type="compositionally biased region" description="Acidic residues" evidence="9">
    <location>
        <begin position="448"/>
        <end position="461"/>
    </location>
</feature>
<dbReference type="GO" id="GO:0008380">
    <property type="term" value="P:RNA splicing"/>
    <property type="evidence" value="ECO:0007669"/>
    <property type="project" value="UniProtKB-KW"/>
</dbReference>
<keyword evidence="13" id="KW-1185">Reference proteome</keyword>
<dbReference type="SMART" id="SM00393">
    <property type="entry name" value="R3H"/>
    <property type="match status" value="1"/>
</dbReference>
<dbReference type="GO" id="GO:0005737">
    <property type="term" value="C:cytoplasm"/>
    <property type="evidence" value="ECO:0007669"/>
    <property type="project" value="UniProtKB-SubCell"/>
</dbReference>
<comment type="similarity">
    <text evidence="3">Belongs to the SQS1 family.</text>
</comment>
<dbReference type="AlphaFoldDB" id="A0AAV9PJD6"/>
<feature type="region of interest" description="Disordered" evidence="9">
    <location>
        <begin position="616"/>
        <end position="644"/>
    </location>
</feature>
<dbReference type="Gene3D" id="3.30.1370.50">
    <property type="entry name" value="R3H-like domain"/>
    <property type="match status" value="1"/>
</dbReference>
<comment type="caution">
    <text evidence="12">The sequence shown here is derived from an EMBL/GenBank/DDBJ whole genome shotgun (WGS) entry which is preliminary data.</text>
</comment>
<feature type="compositionally biased region" description="Basic and acidic residues" evidence="9">
    <location>
        <begin position="297"/>
        <end position="306"/>
    </location>
</feature>
<dbReference type="GO" id="GO:0003676">
    <property type="term" value="F:nucleic acid binding"/>
    <property type="evidence" value="ECO:0007669"/>
    <property type="project" value="UniProtKB-UniRule"/>
</dbReference>
<feature type="region of interest" description="Disordered" evidence="9">
    <location>
        <begin position="146"/>
        <end position="491"/>
    </location>
</feature>
<feature type="compositionally biased region" description="Polar residues" evidence="9">
    <location>
        <begin position="30"/>
        <end position="39"/>
    </location>
</feature>
<sequence>MGKKNKSKAPKGRAAAKQKAKKNSPGGGASYSSPMTRISKQAWFDDDDDDLAPSFRGFAQTNTSTPRKDFNSRTPTVNLRHQSIAFVSGGTNTPKEFQPKPEAAEAADESEEEEDEDEDDEGLEDSKIETNILMYTDEEISEGAMANMNINSSAEATGPETGNTNPGDVDIVMDSSTAKQEESAATDPPLFFVDTEGDASLAAGWKSRGKLPRRRSPSPTPSDSSEEVVLFHGRQQPAKTNRPAPSVASSNQRSIPVQSSTPQSKFNVNAHSPVPPSSKATPSNRIPEPGHPQTPHVTDDLLRALERPSSSPSPQPSNPASTKAMGWATQMSKQDQEVNMNATWAPAPAGSWWKKPKKRPDLDPSPEELSAAEGTPRSAPKVALAEPKAEDTIASLQAEWKAVQREKQQAKQSREADEIKLDSRAPKPKRRGKRGRKKDNRSMRQSFDEDEDEDEDGESAYDDYMANLAAQLDGEGGESNGSTTKPTVFGESSLFVDGEEIADDQVLKSHYKVMGDDDDDSDSSSGYSGLIGQDLSELSSSGLEDELEYTEREQWEDEEDLRQRRRDNMTDEQIARMFAKQQEFGYHGDELMIEDGDFEDEVDGVGDVESARAGLADMTNFGPARSKHGMRTRSGLGGRQDTFPDASMLADTVEQYGENGFDIMDLDRPSLRPTKKGRKGRLPPEVEALSDDELRETLRDTWSNDRYKKSEKKAEREEQRMQGLLSGTGKKGKADLSVKYAYGISMEQVHSELRVFLLDDGQQSRPFPPMDKQDRKTLHEVADKLKLKSRSVGAGKNRYLTVYKTARTANVPDVIDRMLAMSSQGAFSRDTRLLGKKSVKKAAKLAGKGPGRGGGGAPATVRNGEIVGANAAELGEGSMGHKLMEKMGWSKGMALGKEGEGRLLPVEQVVRIGTAGLGGSGGPSR</sequence>
<dbReference type="InterPro" id="IPR000467">
    <property type="entry name" value="G_patch_dom"/>
</dbReference>
<feature type="compositionally biased region" description="Polar residues" evidence="9">
    <location>
        <begin position="247"/>
        <end position="270"/>
    </location>
</feature>
<name>A0AAV9PJD6_9PEZI</name>
<feature type="region of interest" description="Disordered" evidence="9">
    <location>
        <begin position="1"/>
        <end position="130"/>
    </location>
</feature>
<feature type="compositionally biased region" description="Basic residues" evidence="9">
    <location>
        <begin position="426"/>
        <end position="439"/>
    </location>
</feature>
<evidence type="ECO:0000259" key="11">
    <source>
        <dbReference type="PROSITE" id="PS51061"/>
    </source>
</evidence>
<evidence type="ECO:0000256" key="7">
    <source>
        <dbReference type="ARBA" id="ARBA00023187"/>
    </source>
</evidence>
<evidence type="ECO:0000256" key="8">
    <source>
        <dbReference type="ARBA" id="ARBA00023242"/>
    </source>
</evidence>
<keyword evidence="7" id="KW-0508">mRNA splicing</keyword>
<keyword evidence="5" id="KW-0963">Cytoplasm</keyword>
<feature type="compositionally biased region" description="Basic residues" evidence="9">
    <location>
        <begin position="207"/>
        <end position="216"/>
    </location>
</feature>
<dbReference type="InterPro" id="IPR034082">
    <property type="entry name" value="R3H_G-patch"/>
</dbReference>
<dbReference type="InterPro" id="IPR036867">
    <property type="entry name" value="R3H_dom_sf"/>
</dbReference>
<evidence type="ECO:0000256" key="4">
    <source>
        <dbReference type="ARBA" id="ARBA00018964"/>
    </source>
</evidence>
<feature type="compositionally biased region" description="Basic residues" evidence="9">
    <location>
        <begin position="1"/>
        <end position="22"/>
    </location>
</feature>
<dbReference type="InterPro" id="IPR051189">
    <property type="entry name" value="Splicing_assoc_domain"/>
</dbReference>
<feature type="compositionally biased region" description="Basic and acidic residues" evidence="9">
    <location>
        <begin position="402"/>
        <end position="425"/>
    </location>
</feature>
<protein>
    <recommendedName>
        <fullName evidence="4">Protein SQS1</fullName>
    </recommendedName>
</protein>
<evidence type="ECO:0000256" key="1">
    <source>
        <dbReference type="ARBA" id="ARBA00004123"/>
    </source>
</evidence>
<feature type="region of interest" description="Disordered" evidence="9">
    <location>
        <begin position="508"/>
        <end position="568"/>
    </location>
</feature>
<feature type="compositionally biased region" description="Polar residues" evidence="9">
    <location>
        <begin position="148"/>
        <end position="166"/>
    </location>
</feature>
<evidence type="ECO:0000256" key="3">
    <source>
        <dbReference type="ARBA" id="ARBA00010306"/>
    </source>
</evidence>
<evidence type="ECO:0000259" key="10">
    <source>
        <dbReference type="PROSITE" id="PS50174"/>
    </source>
</evidence>
<feature type="compositionally biased region" description="Polar residues" evidence="9">
    <location>
        <begin position="72"/>
        <end position="81"/>
    </location>
</feature>
<feature type="region of interest" description="Disordered" evidence="9">
    <location>
        <begin position="665"/>
        <end position="685"/>
    </location>
</feature>
<dbReference type="SMART" id="SM00443">
    <property type="entry name" value="G_patch"/>
    <property type="match status" value="1"/>
</dbReference>
<dbReference type="PROSITE" id="PS50174">
    <property type="entry name" value="G_PATCH"/>
    <property type="match status" value="1"/>
</dbReference>
<evidence type="ECO:0000313" key="12">
    <source>
        <dbReference type="EMBL" id="KAK5172715.1"/>
    </source>
</evidence>
<feature type="compositionally biased region" description="Acidic residues" evidence="9">
    <location>
        <begin position="105"/>
        <end position="123"/>
    </location>
</feature>
<dbReference type="CDD" id="cd02646">
    <property type="entry name" value="R3H_G-patch"/>
    <property type="match status" value="1"/>
</dbReference>
<evidence type="ECO:0000313" key="13">
    <source>
        <dbReference type="Proteomes" id="UP001337655"/>
    </source>
</evidence>
<dbReference type="PROSITE" id="PS51061">
    <property type="entry name" value="R3H"/>
    <property type="match status" value="1"/>
</dbReference>
<feature type="domain" description="G-patch" evidence="10">
    <location>
        <begin position="876"/>
        <end position="922"/>
    </location>
</feature>
<accession>A0AAV9PJD6</accession>